<dbReference type="PANTHER" id="PTHR45496:SF1">
    <property type="entry name" value="CHAPERONE DNAJ-DOMAIN SUPERFAMILY PROTEIN"/>
    <property type="match status" value="1"/>
</dbReference>
<dbReference type="Pfam" id="PF00226">
    <property type="entry name" value="DnaJ"/>
    <property type="match status" value="1"/>
</dbReference>
<feature type="domain" description="J" evidence="2">
    <location>
        <begin position="81"/>
        <end position="149"/>
    </location>
</feature>
<dbReference type="SMART" id="SM00271">
    <property type="entry name" value="DnaJ"/>
    <property type="match status" value="1"/>
</dbReference>
<evidence type="ECO:0000313" key="4">
    <source>
        <dbReference type="Proteomes" id="UP000092600"/>
    </source>
</evidence>
<dbReference type="PANTHER" id="PTHR45496">
    <property type="entry name" value="CHAPERONE DNAJ-DOMAIN SUPERFAMILY PROTEIN"/>
    <property type="match status" value="1"/>
</dbReference>
<feature type="region of interest" description="Disordered" evidence="1">
    <location>
        <begin position="153"/>
        <end position="177"/>
    </location>
</feature>
<dbReference type="CDD" id="cd06257">
    <property type="entry name" value="DnaJ"/>
    <property type="match status" value="1"/>
</dbReference>
<dbReference type="PRINTS" id="PR00625">
    <property type="entry name" value="JDOMAIN"/>
</dbReference>
<accession>A0A199VGB5</accession>
<name>A0A199VGB5_ANACO</name>
<evidence type="ECO:0000259" key="2">
    <source>
        <dbReference type="PROSITE" id="PS50076"/>
    </source>
</evidence>
<dbReference type="Proteomes" id="UP000092600">
    <property type="component" value="Unassembled WGS sequence"/>
</dbReference>
<feature type="region of interest" description="Disordered" evidence="1">
    <location>
        <begin position="266"/>
        <end position="331"/>
    </location>
</feature>
<feature type="compositionally biased region" description="Basic residues" evidence="1">
    <location>
        <begin position="302"/>
        <end position="320"/>
    </location>
</feature>
<dbReference type="EMBL" id="LSRQ01001971">
    <property type="protein sequence ID" value="OAY75911.1"/>
    <property type="molecule type" value="Genomic_DNA"/>
</dbReference>
<dbReference type="InterPro" id="IPR036869">
    <property type="entry name" value="J_dom_sf"/>
</dbReference>
<dbReference type="SUPFAM" id="SSF46565">
    <property type="entry name" value="Chaperone J-domain"/>
    <property type="match status" value="1"/>
</dbReference>
<dbReference type="PROSITE" id="PS50076">
    <property type="entry name" value="DNAJ_2"/>
    <property type="match status" value="1"/>
</dbReference>
<evidence type="ECO:0000256" key="1">
    <source>
        <dbReference type="SAM" id="MobiDB-lite"/>
    </source>
</evidence>
<dbReference type="STRING" id="4615.A0A199VGB5"/>
<dbReference type="Pfam" id="PF23551">
    <property type="entry name" value="Zn_ribbon_20"/>
    <property type="match status" value="1"/>
</dbReference>
<dbReference type="InterPro" id="IPR056988">
    <property type="entry name" value="Zn_ribbon_pln"/>
</dbReference>
<protein>
    <submittedName>
        <fullName evidence="3">Chaperone protein DnaJ</fullName>
    </submittedName>
</protein>
<evidence type="ECO:0000313" key="3">
    <source>
        <dbReference type="EMBL" id="OAY75911.1"/>
    </source>
</evidence>
<feature type="compositionally biased region" description="Pro residues" evidence="1">
    <location>
        <begin position="156"/>
        <end position="177"/>
    </location>
</feature>
<dbReference type="Gene3D" id="1.10.287.110">
    <property type="entry name" value="DnaJ domain"/>
    <property type="match status" value="1"/>
</dbReference>
<dbReference type="InterPro" id="IPR053052">
    <property type="entry name" value="Imprinting_Balance_Reg"/>
</dbReference>
<sequence>MEFHGGGGGVGGGGGGGSRAEAERWLEIAGKLLFARDLVGSKRFAERALESDPLVDGADQILAVADVLLASQSRVGSGRVDWYAVLGLPSGAGAGADPVAVKRHYRRLALLLHPDRNKYPGADAALRLVVDAFAFLSDPSKKALFDAELHLDSSPTPAPSKPSPSKPSLPRPAPAPAPASEGSAFWTACPSCCHVHQYNRTYQNRSLRCPNCHRPFHAAEIAVPPPIVPGTNMYYCAWGFFPLGFPTAADLTSGWKPFYPMFPGDQKQDGSARPAYGPAGTPDKGKAVGAGVGSQNSTPSMRNKKTMARKKVGVGPKRRSFGGGSEVPPPPVAEAANINEFRGININEEVKDPDVGSHVRGVDEDMNMMSFHIDVDATEEILGNLHHLPFLREEEVHVRMPKY</sequence>
<comment type="caution">
    <text evidence="3">The sequence shown here is derived from an EMBL/GenBank/DDBJ whole genome shotgun (WGS) entry which is preliminary data.</text>
</comment>
<proteinExistence type="predicted"/>
<reference evidence="3 4" key="1">
    <citation type="journal article" date="2016" name="DNA Res.">
        <title>The draft genome of MD-2 pineapple using hybrid error correction of long reads.</title>
        <authorList>
            <person name="Redwan R.M."/>
            <person name="Saidin A."/>
            <person name="Kumar S.V."/>
        </authorList>
    </citation>
    <scope>NUCLEOTIDE SEQUENCE [LARGE SCALE GENOMIC DNA]</scope>
    <source>
        <strain evidence="4">cv. MD2</strain>
        <tissue evidence="3">Leaf</tissue>
    </source>
</reference>
<gene>
    <name evidence="3" type="ORF">ACMD2_21311</name>
</gene>
<organism evidence="3 4">
    <name type="scientific">Ananas comosus</name>
    <name type="common">Pineapple</name>
    <name type="synonym">Ananas ananas</name>
    <dbReference type="NCBI Taxonomy" id="4615"/>
    <lineage>
        <taxon>Eukaryota</taxon>
        <taxon>Viridiplantae</taxon>
        <taxon>Streptophyta</taxon>
        <taxon>Embryophyta</taxon>
        <taxon>Tracheophyta</taxon>
        <taxon>Spermatophyta</taxon>
        <taxon>Magnoliopsida</taxon>
        <taxon>Liliopsida</taxon>
        <taxon>Poales</taxon>
        <taxon>Bromeliaceae</taxon>
        <taxon>Bromelioideae</taxon>
        <taxon>Ananas</taxon>
    </lineage>
</organism>
<dbReference type="InterPro" id="IPR001623">
    <property type="entry name" value="DnaJ_domain"/>
</dbReference>
<dbReference type="GO" id="GO:0005783">
    <property type="term" value="C:endoplasmic reticulum"/>
    <property type="evidence" value="ECO:0007669"/>
    <property type="project" value="UniProtKB-ARBA"/>
</dbReference>
<dbReference type="AlphaFoldDB" id="A0A199VGB5"/>